<accession>A0A1G1Y153</accession>
<dbReference type="InterPro" id="IPR029063">
    <property type="entry name" value="SAM-dependent_MTases_sf"/>
</dbReference>
<gene>
    <name evidence="3" type="ORF">A2744_04055</name>
</gene>
<organism evidence="3 4">
    <name type="scientific">Candidatus Buchananbacteria bacterium RIFCSPHIGHO2_01_FULL_44_11</name>
    <dbReference type="NCBI Taxonomy" id="1797535"/>
    <lineage>
        <taxon>Bacteria</taxon>
        <taxon>Candidatus Buchananiibacteriota</taxon>
    </lineage>
</organism>
<dbReference type="STRING" id="1797535.A2744_04055"/>
<name>A0A1G1Y153_9BACT</name>
<protein>
    <submittedName>
        <fullName evidence="3">Methyltransferase type 11</fullName>
    </submittedName>
</protein>
<dbReference type="GO" id="GO:0008757">
    <property type="term" value="F:S-adenosylmethionine-dependent methyltransferase activity"/>
    <property type="evidence" value="ECO:0007669"/>
    <property type="project" value="InterPro"/>
</dbReference>
<evidence type="ECO:0000259" key="2">
    <source>
        <dbReference type="Pfam" id="PF08241"/>
    </source>
</evidence>
<dbReference type="Pfam" id="PF08241">
    <property type="entry name" value="Methyltransf_11"/>
    <property type="match status" value="1"/>
</dbReference>
<feature type="domain" description="Methyltransferase type 11" evidence="2">
    <location>
        <begin position="58"/>
        <end position="146"/>
    </location>
</feature>
<dbReference type="PANTHER" id="PTHR44068:SF11">
    <property type="entry name" value="GERANYL DIPHOSPHATE 2-C-METHYLTRANSFERASE"/>
    <property type="match status" value="1"/>
</dbReference>
<comment type="caution">
    <text evidence="3">The sequence shown here is derived from an EMBL/GenBank/DDBJ whole genome shotgun (WGS) entry which is preliminary data.</text>
</comment>
<dbReference type="InterPro" id="IPR020027">
    <property type="entry name" value="Pseudamin_synth-assoc_MeTrfase"/>
</dbReference>
<proteinExistence type="predicted"/>
<keyword evidence="3" id="KW-0489">Methyltransferase</keyword>
<dbReference type="Proteomes" id="UP000178240">
    <property type="component" value="Unassembled WGS sequence"/>
</dbReference>
<dbReference type="PANTHER" id="PTHR44068">
    <property type="entry name" value="ZGC:194242"/>
    <property type="match status" value="1"/>
</dbReference>
<dbReference type="SUPFAM" id="SSF53335">
    <property type="entry name" value="S-adenosyl-L-methionine-dependent methyltransferases"/>
    <property type="match status" value="1"/>
</dbReference>
<evidence type="ECO:0000313" key="3">
    <source>
        <dbReference type="EMBL" id="OGY46059.1"/>
    </source>
</evidence>
<dbReference type="Gene3D" id="3.40.50.150">
    <property type="entry name" value="Vaccinia Virus protein VP39"/>
    <property type="match status" value="1"/>
</dbReference>
<dbReference type="GO" id="GO:0032259">
    <property type="term" value="P:methylation"/>
    <property type="evidence" value="ECO:0007669"/>
    <property type="project" value="UniProtKB-KW"/>
</dbReference>
<sequence length="210" mass="25053">MKNTKQQKFWQSNFGREYTERNNYGPKQLDDFYRRTYGLSRSQMNNDFLVKLQIGNILEVGCNTGNQLRLMQKHGFDNLHGLELQSYAVRRAKELTQDINIIQGSAFDLPFKDNYFDLVFTSGVLIHINPKDLKKVMAEIYRVSKKYIWGFEYFSEKHQAINYRGNVDYLWKGDFAKMYLKFFPKLKLLKEKKYKYLASDNLDVMFLLKK</sequence>
<dbReference type="NCBIfam" id="TIGR03587">
    <property type="entry name" value="Pse_Me-ase"/>
    <property type="match status" value="1"/>
</dbReference>
<dbReference type="EMBL" id="MHIE01000008">
    <property type="protein sequence ID" value="OGY46059.1"/>
    <property type="molecule type" value="Genomic_DNA"/>
</dbReference>
<dbReference type="CDD" id="cd02440">
    <property type="entry name" value="AdoMet_MTases"/>
    <property type="match status" value="1"/>
</dbReference>
<dbReference type="AlphaFoldDB" id="A0A1G1Y153"/>
<reference evidence="3 4" key="1">
    <citation type="journal article" date="2016" name="Nat. Commun.">
        <title>Thousands of microbial genomes shed light on interconnected biogeochemical processes in an aquifer system.</title>
        <authorList>
            <person name="Anantharaman K."/>
            <person name="Brown C.T."/>
            <person name="Hug L.A."/>
            <person name="Sharon I."/>
            <person name="Castelle C.J."/>
            <person name="Probst A.J."/>
            <person name="Thomas B.C."/>
            <person name="Singh A."/>
            <person name="Wilkins M.J."/>
            <person name="Karaoz U."/>
            <person name="Brodie E.L."/>
            <person name="Williams K.H."/>
            <person name="Hubbard S.S."/>
            <person name="Banfield J.F."/>
        </authorList>
    </citation>
    <scope>NUCLEOTIDE SEQUENCE [LARGE SCALE GENOMIC DNA]</scope>
</reference>
<dbReference type="InterPro" id="IPR013216">
    <property type="entry name" value="Methyltransf_11"/>
</dbReference>
<evidence type="ECO:0000313" key="4">
    <source>
        <dbReference type="Proteomes" id="UP000178240"/>
    </source>
</evidence>
<dbReference type="InterPro" id="IPR050447">
    <property type="entry name" value="Erg6_SMT_methyltransf"/>
</dbReference>
<evidence type="ECO:0000256" key="1">
    <source>
        <dbReference type="ARBA" id="ARBA00022679"/>
    </source>
</evidence>
<keyword evidence="1 3" id="KW-0808">Transferase</keyword>